<dbReference type="Gene3D" id="1.10.10.10">
    <property type="entry name" value="Winged helix-like DNA-binding domain superfamily/Winged helix DNA-binding domain"/>
    <property type="match status" value="1"/>
</dbReference>
<dbReference type="GO" id="GO:0042173">
    <property type="term" value="P:regulation of sporulation resulting in formation of a cellular spore"/>
    <property type="evidence" value="ECO:0007669"/>
    <property type="project" value="InterPro"/>
</dbReference>
<dbReference type="GO" id="GO:0003700">
    <property type="term" value="F:DNA-binding transcription factor activity"/>
    <property type="evidence" value="ECO:0007669"/>
    <property type="project" value="InterPro"/>
</dbReference>
<proteinExistence type="predicted"/>
<evidence type="ECO:0000313" key="2">
    <source>
        <dbReference type="EMBL" id="VYT01709.1"/>
    </source>
</evidence>
<dbReference type="GO" id="GO:0005737">
    <property type="term" value="C:cytoplasm"/>
    <property type="evidence" value="ECO:0007669"/>
    <property type="project" value="InterPro"/>
</dbReference>
<evidence type="ECO:0000259" key="1">
    <source>
        <dbReference type="Pfam" id="PF08769"/>
    </source>
</evidence>
<dbReference type="InterPro" id="IPR036388">
    <property type="entry name" value="WH-like_DNA-bd_sf"/>
</dbReference>
<feature type="domain" description="Sporulation initiation factor Spo0A C-terminal" evidence="1">
    <location>
        <begin position="4"/>
        <end position="103"/>
    </location>
</feature>
<gene>
    <name evidence="2" type="ORF">AULFYP135_01307</name>
</gene>
<dbReference type="Pfam" id="PF08769">
    <property type="entry name" value="Spo0A_C"/>
    <property type="match status" value="1"/>
</dbReference>
<dbReference type="GO" id="GO:0005509">
    <property type="term" value="F:calcium ion binding"/>
    <property type="evidence" value="ECO:0007669"/>
    <property type="project" value="InterPro"/>
</dbReference>
<name>A0A6N2TA76_9FIRM</name>
<dbReference type="InterPro" id="IPR016032">
    <property type="entry name" value="Sig_transdc_resp-reg_C-effctor"/>
</dbReference>
<dbReference type="EMBL" id="CACRSL010000003">
    <property type="protein sequence ID" value="VYT01709.1"/>
    <property type="molecule type" value="Genomic_DNA"/>
</dbReference>
<reference evidence="2" key="1">
    <citation type="submission" date="2019-11" db="EMBL/GenBank/DDBJ databases">
        <authorList>
            <person name="Feng L."/>
        </authorList>
    </citation>
    <scope>NUCLEOTIDE SEQUENCE</scope>
    <source>
        <strain evidence="2">AundefinedLFYP135</strain>
    </source>
</reference>
<organism evidence="2">
    <name type="scientific">uncultured Anaerotruncus sp</name>
    <dbReference type="NCBI Taxonomy" id="905011"/>
    <lineage>
        <taxon>Bacteria</taxon>
        <taxon>Bacillati</taxon>
        <taxon>Bacillota</taxon>
        <taxon>Clostridia</taxon>
        <taxon>Eubacteriales</taxon>
        <taxon>Oscillospiraceae</taxon>
        <taxon>Anaerotruncus</taxon>
        <taxon>environmental samples</taxon>
    </lineage>
</organism>
<sequence length="116" mass="13505">MNHIERTLRRIGGNSTNAGYRYLAYALELLLEMEEFPFRKLINEIYSKVAEKFDTTPDAVTRSIARTVEDIWVHGDKIFLQEIAGRRLVEKPLPNELIYYLVTYLKEQENAAVLAK</sequence>
<dbReference type="GO" id="GO:0003677">
    <property type="term" value="F:DNA binding"/>
    <property type="evidence" value="ECO:0007669"/>
    <property type="project" value="InterPro"/>
</dbReference>
<protein>
    <recommendedName>
        <fullName evidence="1">Sporulation initiation factor Spo0A C-terminal domain-containing protein</fullName>
    </recommendedName>
</protein>
<dbReference type="AlphaFoldDB" id="A0A6N2TA76"/>
<dbReference type="InterPro" id="IPR014879">
    <property type="entry name" value="Spo0A_C"/>
</dbReference>
<dbReference type="SUPFAM" id="SSF46894">
    <property type="entry name" value="C-terminal effector domain of the bipartite response regulators"/>
    <property type="match status" value="1"/>
</dbReference>
<accession>A0A6N2TA76</accession>